<sequence>MSTNFSDGLQLTNYVYYDMYVTYKNAGPSFMLCFMAIILNIIVIPGIFMNASIIYVTIKYYKTLRGTSSFLLALNAFYEFLHGFAHQVFLVSALSGRNFISYWTVFCWEVIPLWGCSSSVVTIALTGLDRLLQVSYPSWHENVKKKFYLGFMVIFSLGCGSLVALKFWDIATRFPDVPQTGTLSDVFLFEFKPLFFVYMGLCNSLSIVFYIAIFVSVHRQTATNTAVCKESRNNAKLFKSMFTIVSVTIGCYLMSAAVRLVILPPFHLGEINVWIIELAFGTLLNLGVALNAVVLYICSQEYRKCFNRELLLFGSIFGIIRRVSVFSVTGFRSTTLNNPEINNNNNRTEVTKRNIKGNGNRIAPCDQF</sequence>
<evidence type="ECO:0000256" key="2">
    <source>
        <dbReference type="ARBA" id="ARBA00022692"/>
    </source>
</evidence>
<dbReference type="CDD" id="cd00637">
    <property type="entry name" value="7tm_classA_rhodopsin-like"/>
    <property type="match status" value="1"/>
</dbReference>
<evidence type="ECO:0000313" key="7">
    <source>
        <dbReference type="Proteomes" id="UP000580250"/>
    </source>
</evidence>
<gene>
    <name evidence="6" type="ORF">MENT_LOCUS11034</name>
</gene>
<evidence type="ECO:0000256" key="5">
    <source>
        <dbReference type="SAM" id="Phobius"/>
    </source>
</evidence>
<feature type="transmembrane region" description="Helical" evidence="5">
    <location>
        <begin position="237"/>
        <end position="262"/>
    </location>
</feature>
<proteinExistence type="predicted"/>
<keyword evidence="4 5" id="KW-0472">Membrane</keyword>
<feature type="transmembrane region" description="Helical" evidence="5">
    <location>
        <begin position="274"/>
        <end position="298"/>
    </location>
</feature>
<keyword evidence="3 5" id="KW-1133">Transmembrane helix</keyword>
<dbReference type="OrthoDB" id="5820127at2759"/>
<feature type="transmembrane region" description="Helical" evidence="5">
    <location>
        <begin position="29"/>
        <end position="58"/>
    </location>
</feature>
<name>A0A6V7UC16_MELEN</name>
<protein>
    <submittedName>
        <fullName evidence="6">Uncharacterized protein</fullName>
    </submittedName>
</protein>
<dbReference type="Proteomes" id="UP000580250">
    <property type="component" value="Unassembled WGS sequence"/>
</dbReference>
<dbReference type="GO" id="GO:0016020">
    <property type="term" value="C:membrane"/>
    <property type="evidence" value="ECO:0007669"/>
    <property type="project" value="UniProtKB-SubCell"/>
</dbReference>
<dbReference type="Gene3D" id="1.20.1070.10">
    <property type="entry name" value="Rhodopsin 7-helix transmembrane proteins"/>
    <property type="match status" value="1"/>
</dbReference>
<dbReference type="InterPro" id="IPR000276">
    <property type="entry name" value="GPCR_Rhodpsn"/>
</dbReference>
<feature type="transmembrane region" description="Helical" evidence="5">
    <location>
        <begin position="147"/>
        <end position="168"/>
    </location>
</feature>
<evidence type="ECO:0000256" key="3">
    <source>
        <dbReference type="ARBA" id="ARBA00022989"/>
    </source>
</evidence>
<accession>A0A6V7UC16</accession>
<dbReference type="InterPro" id="IPR047130">
    <property type="entry name" value="7TM_GPCR_Srsx_nematod"/>
</dbReference>
<keyword evidence="2 5" id="KW-0812">Transmembrane</keyword>
<dbReference type="SUPFAM" id="SSF81321">
    <property type="entry name" value="Family A G protein-coupled receptor-like"/>
    <property type="match status" value="1"/>
</dbReference>
<comment type="subcellular location">
    <subcellularLocation>
        <location evidence="1">Membrane</location>
    </subcellularLocation>
</comment>
<evidence type="ECO:0000256" key="1">
    <source>
        <dbReference type="ARBA" id="ARBA00004370"/>
    </source>
</evidence>
<organism evidence="6 7">
    <name type="scientific">Meloidogyne enterolobii</name>
    <name type="common">Root-knot nematode worm</name>
    <name type="synonym">Meloidogyne mayaguensis</name>
    <dbReference type="NCBI Taxonomy" id="390850"/>
    <lineage>
        <taxon>Eukaryota</taxon>
        <taxon>Metazoa</taxon>
        <taxon>Ecdysozoa</taxon>
        <taxon>Nematoda</taxon>
        <taxon>Chromadorea</taxon>
        <taxon>Rhabditida</taxon>
        <taxon>Tylenchina</taxon>
        <taxon>Tylenchomorpha</taxon>
        <taxon>Tylenchoidea</taxon>
        <taxon>Meloidogynidae</taxon>
        <taxon>Meloidogyninae</taxon>
        <taxon>Meloidogyne</taxon>
    </lineage>
</organism>
<comment type="caution">
    <text evidence="6">The sequence shown here is derived from an EMBL/GenBank/DDBJ whole genome shotgun (WGS) entry which is preliminary data.</text>
</comment>
<evidence type="ECO:0000313" key="6">
    <source>
        <dbReference type="EMBL" id="CAD2153189.1"/>
    </source>
</evidence>
<dbReference type="PANTHER" id="PTHR23360">
    <property type="entry name" value="G-PROTEIN COUPLED RECEPTORS FAMILY 1 PROFILE DOMAIN-CONTAINING PROTEIN-RELATED"/>
    <property type="match status" value="1"/>
</dbReference>
<reference evidence="6 7" key="1">
    <citation type="submission" date="2020-08" db="EMBL/GenBank/DDBJ databases">
        <authorList>
            <person name="Koutsovoulos G."/>
            <person name="Danchin GJ E."/>
        </authorList>
    </citation>
    <scope>NUCLEOTIDE SEQUENCE [LARGE SCALE GENOMIC DNA]</scope>
</reference>
<dbReference type="PANTHER" id="PTHR23360:SF5">
    <property type="entry name" value="G-PROTEIN COUPLED RECEPTORS FAMILY 1 PROFILE DOMAIN-CONTAINING PROTEIN"/>
    <property type="match status" value="1"/>
</dbReference>
<dbReference type="AlphaFoldDB" id="A0A6V7UC16"/>
<dbReference type="EMBL" id="CAJEWN010000052">
    <property type="protein sequence ID" value="CAD2153189.1"/>
    <property type="molecule type" value="Genomic_DNA"/>
</dbReference>
<dbReference type="Pfam" id="PF10320">
    <property type="entry name" value="7TM_GPCR_Srsx"/>
    <property type="match status" value="1"/>
</dbReference>
<dbReference type="InterPro" id="IPR019424">
    <property type="entry name" value="7TM_GPCR_Srsx"/>
</dbReference>
<feature type="transmembrane region" description="Helical" evidence="5">
    <location>
        <begin position="100"/>
        <end position="126"/>
    </location>
</feature>
<dbReference type="SMART" id="SM01381">
    <property type="entry name" value="7TM_GPCR_Srsx"/>
    <property type="match status" value="1"/>
</dbReference>
<evidence type="ECO:0000256" key="4">
    <source>
        <dbReference type="ARBA" id="ARBA00023136"/>
    </source>
</evidence>
<feature type="transmembrane region" description="Helical" evidence="5">
    <location>
        <begin position="195"/>
        <end position="217"/>
    </location>
</feature>
<dbReference type="GO" id="GO:0004930">
    <property type="term" value="F:G protein-coupled receptor activity"/>
    <property type="evidence" value="ECO:0007669"/>
    <property type="project" value="InterPro"/>
</dbReference>
<feature type="transmembrane region" description="Helical" evidence="5">
    <location>
        <begin position="70"/>
        <end position="94"/>
    </location>
</feature>